<reference evidence="1" key="1">
    <citation type="submission" date="2023-07" db="EMBL/GenBank/DDBJ databases">
        <title>A collection of bacterial strains from the Burkholderia cepacia Research Laboratory and Repository.</title>
        <authorList>
            <person name="Lipuma J."/>
            <person name="Spilker T."/>
            <person name="Caverly L."/>
        </authorList>
    </citation>
    <scope>NUCLEOTIDE SEQUENCE</scope>
    <source>
        <strain evidence="1">AU42020</strain>
    </source>
</reference>
<proteinExistence type="predicted"/>
<protein>
    <submittedName>
        <fullName evidence="1">Uncharacterized protein</fullName>
    </submittedName>
</protein>
<dbReference type="Proteomes" id="UP001171606">
    <property type="component" value="Unassembled WGS sequence"/>
</dbReference>
<dbReference type="EMBL" id="JAUJSQ010000004">
    <property type="protein sequence ID" value="MDN7932326.1"/>
    <property type="molecule type" value="Genomic_DNA"/>
</dbReference>
<evidence type="ECO:0000313" key="2">
    <source>
        <dbReference type="Proteomes" id="UP001171606"/>
    </source>
</evidence>
<dbReference type="RefSeq" id="WP_159068992.1">
    <property type="nucleotide sequence ID" value="NZ_CABVPT010000015.1"/>
</dbReference>
<name>A0ABT8PBB2_9BURK</name>
<organism evidence="1 2">
    <name type="scientific">Burkholderia metallica</name>
    <dbReference type="NCBI Taxonomy" id="488729"/>
    <lineage>
        <taxon>Bacteria</taxon>
        <taxon>Pseudomonadati</taxon>
        <taxon>Pseudomonadota</taxon>
        <taxon>Betaproteobacteria</taxon>
        <taxon>Burkholderiales</taxon>
        <taxon>Burkholderiaceae</taxon>
        <taxon>Burkholderia</taxon>
        <taxon>Burkholderia cepacia complex</taxon>
    </lineage>
</organism>
<evidence type="ECO:0000313" key="1">
    <source>
        <dbReference type="EMBL" id="MDN7932326.1"/>
    </source>
</evidence>
<keyword evidence="2" id="KW-1185">Reference proteome</keyword>
<comment type="caution">
    <text evidence="1">The sequence shown here is derived from an EMBL/GenBank/DDBJ whole genome shotgun (WGS) entry which is preliminary data.</text>
</comment>
<gene>
    <name evidence="1" type="ORF">QZM52_13640</name>
</gene>
<accession>A0ABT8PBB2</accession>
<sequence>MNDFILGGGGRRIGASSAIPHTDYFESGRIISRFHDIRARMQNMHADTAIHNGYASLPLCMQAI</sequence>